<dbReference type="RefSeq" id="WP_378227001.1">
    <property type="nucleotide sequence ID" value="NZ_BAABFP010000004.1"/>
</dbReference>
<feature type="region of interest" description="Disordered" evidence="1">
    <location>
        <begin position="26"/>
        <end position="52"/>
    </location>
</feature>
<dbReference type="Proteomes" id="UP001596189">
    <property type="component" value="Unassembled WGS sequence"/>
</dbReference>
<evidence type="ECO:0000313" key="4">
    <source>
        <dbReference type="Proteomes" id="UP001596189"/>
    </source>
</evidence>
<evidence type="ECO:0000256" key="1">
    <source>
        <dbReference type="SAM" id="MobiDB-lite"/>
    </source>
</evidence>
<comment type="caution">
    <text evidence="3">The sequence shown here is derived from an EMBL/GenBank/DDBJ whole genome shotgun (WGS) entry which is preliminary data.</text>
</comment>
<organism evidence="3 4">
    <name type="scientific">Angustibacter luteus</name>
    <dbReference type="NCBI Taxonomy" id="658456"/>
    <lineage>
        <taxon>Bacteria</taxon>
        <taxon>Bacillati</taxon>
        <taxon>Actinomycetota</taxon>
        <taxon>Actinomycetes</taxon>
        <taxon>Kineosporiales</taxon>
        <taxon>Kineosporiaceae</taxon>
    </lineage>
</organism>
<accession>A0ABW1JCX7</accession>
<name>A0ABW1JCX7_9ACTN</name>
<sequence length="190" mass="18999">MMVHPGALGGALLVTATLLAWPPQGRSALPSSPVPGTGATERRPGRRAATDGDAGLPAPIVLELMCAALEAGLPTGSALRAALAVAGSEFDGHALLAAAPGRRTAAATPQWAPLARALDLADRTGASAAVLLRSAAADERARRRAAVRLSSGRLGVRLVLPLGLTVLPAFVLLGVAPVVLGLADQVLSSP</sequence>
<protein>
    <recommendedName>
        <fullName evidence="5">Type II secretion system protein GspF domain-containing protein</fullName>
    </recommendedName>
</protein>
<keyword evidence="4" id="KW-1185">Reference proteome</keyword>
<evidence type="ECO:0000313" key="3">
    <source>
        <dbReference type="EMBL" id="MFC6007039.1"/>
    </source>
</evidence>
<keyword evidence="2" id="KW-0472">Membrane</keyword>
<feature type="transmembrane region" description="Helical" evidence="2">
    <location>
        <begin position="158"/>
        <end position="183"/>
    </location>
</feature>
<keyword evidence="2" id="KW-1133">Transmembrane helix</keyword>
<evidence type="ECO:0008006" key="5">
    <source>
        <dbReference type="Google" id="ProtNLM"/>
    </source>
</evidence>
<evidence type="ECO:0000256" key="2">
    <source>
        <dbReference type="SAM" id="Phobius"/>
    </source>
</evidence>
<proteinExistence type="predicted"/>
<gene>
    <name evidence="3" type="ORF">ACFQDO_07840</name>
</gene>
<keyword evidence="2" id="KW-0812">Transmembrane</keyword>
<dbReference type="EMBL" id="JBHSRD010000003">
    <property type="protein sequence ID" value="MFC6007039.1"/>
    <property type="molecule type" value="Genomic_DNA"/>
</dbReference>
<reference evidence="4" key="1">
    <citation type="journal article" date="2019" name="Int. J. Syst. Evol. Microbiol.">
        <title>The Global Catalogue of Microorganisms (GCM) 10K type strain sequencing project: providing services to taxonomists for standard genome sequencing and annotation.</title>
        <authorList>
            <consortium name="The Broad Institute Genomics Platform"/>
            <consortium name="The Broad Institute Genome Sequencing Center for Infectious Disease"/>
            <person name="Wu L."/>
            <person name="Ma J."/>
        </authorList>
    </citation>
    <scope>NUCLEOTIDE SEQUENCE [LARGE SCALE GENOMIC DNA]</scope>
    <source>
        <strain evidence="4">KACC 14249</strain>
    </source>
</reference>